<dbReference type="SUPFAM" id="SSF53092">
    <property type="entry name" value="Creatinase/prolidase N-terminal domain"/>
    <property type="match status" value="1"/>
</dbReference>
<dbReference type="InterPro" id="IPR036005">
    <property type="entry name" value="Creatinase/aminopeptidase-like"/>
</dbReference>
<proteinExistence type="inferred from homology"/>
<evidence type="ECO:0000313" key="7">
    <source>
        <dbReference type="EMBL" id="MFB9886712.1"/>
    </source>
</evidence>
<comment type="similarity">
    <text evidence="1">Belongs to the peptidase M24B family.</text>
</comment>
<evidence type="ECO:0000256" key="3">
    <source>
        <dbReference type="ARBA" id="ARBA00022801"/>
    </source>
</evidence>
<name>A0ABV5ZBR0_9GAMM</name>
<evidence type="ECO:0000256" key="2">
    <source>
        <dbReference type="ARBA" id="ARBA00022723"/>
    </source>
</evidence>
<sequence>MPNPAARLAALRTWMQQQGLDAWYQPSADPHDGEYVPAHWQGRAWLSGFDGSAGTLVVTAQQAGLWTDGRYYIQAEQQLQGSGIQLFRQVDPGVPSPSEWLATTLAAGATLGFEPDCLSLAQARQFTQAGLTLAPQANGLDAIWSERPPLPMAPAYLHQQGEEAEPAHHRLQRLYQAVQAQGADHHIIASLDDIGWALNLRGQDVPYHPLALAYLLLTPTHTVLFIDLTKLNHRLQQHLQAAGVQVLAYQQVYTELAQLPAEARILLDPQRIHMGLVTALPGSVHWVEGAQPSTALKAIKHPRELAHWQQAMRYDGIAMVRLMRWLEQAVPQGEATELSVEEELQRLRASQPGYHLDSFRTIAGFGPHGAMMHYGATPASNQRIQAESFFLLDSGGQYEQGTTDITRTFNFGPLSQQQRLDYTLTLQGLIRLSKAHFKAGTRGTQLDVLARAALWQQGIDYACGTGHGVGFFMNVHEGPHSLSQRWIDVALQPGMVVTIEPGVYRSGEYGIRIENLMQVVPAERTEFGQFYRFEPLTLAPINLAPLLPGYLSVDELAWLNAYHQRVYAELSPYLQAEEQAWLAQACQPWSNE</sequence>
<comment type="caution">
    <text evidence="7">The sequence shown here is derived from an EMBL/GenBank/DDBJ whole genome shotgun (WGS) entry which is preliminary data.</text>
</comment>
<dbReference type="SUPFAM" id="SSF55920">
    <property type="entry name" value="Creatinase/aminopeptidase"/>
    <property type="match status" value="1"/>
</dbReference>
<dbReference type="Gene3D" id="3.40.350.10">
    <property type="entry name" value="Creatinase/prolidase N-terminal domain"/>
    <property type="match status" value="2"/>
</dbReference>
<dbReference type="InterPro" id="IPR029149">
    <property type="entry name" value="Creatin/AminoP/Spt16_N"/>
</dbReference>
<evidence type="ECO:0000256" key="1">
    <source>
        <dbReference type="ARBA" id="ARBA00008766"/>
    </source>
</evidence>
<dbReference type="InterPro" id="IPR033740">
    <property type="entry name" value="Pept_M24B"/>
</dbReference>
<dbReference type="GO" id="GO:0004177">
    <property type="term" value="F:aminopeptidase activity"/>
    <property type="evidence" value="ECO:0007669"/>
    <property type="project" value="UniProtKB-KW"/>
</dbReference>
<dbReference type="Proteomes" id="UP001589628">
    <property type="component" value="Unassembled WGS sequence"/>
</dbReference>
<dbReference type="RefSeq" id="WP_027312432.1">
    <property type="nucleotide sequence ID" value="NZ_JBHLZN010000003.1"/>
</dbReference>
<protein>
    <submittedName>
        <fullName evidence="7">Aminopeptidase P family protein</fullName>
        <ecNumber evidence="7">3.4.11.-</ecNumber>
    </submittedName>
</protein>
<dbReference type="PANTHER" id="PTHR43763">
    <property type="entry name" value="XAA-PRO AMINOPEPTIDASE 1"/>
    <property type="match status" value="1"/>
</dbReference>
<dbReference type="Pfam" id="PF16189">
    <property type="entry name" value="Creatinase_N_2"/>
    <property type="match status" value="1"/>
</dbReference>
<keyword evidence="7" id="KW-0031">Aminopeptidase</keyword>
<feature type="domain" description="Peptidase M24" evidence="4">
    <location>
        <begin position="309"/>
        <end position="519"/>
    </location>
</feature>
<feature type="domain" description="Creatinase N-terminal" evidence="5">
    <location>
        <begin position="7"/>
        <end position="129"/>
    </location>
</feature>
<evidence type="ECO:0000259" key="4">
    <source>
        <dbReference type="Pfam" id="PF00557"/>
    </source>
</evidence>
<dbReference type="InterPro" id="IPR000994">
    <property type="entry name" value="Pept_M24"/>
</dbReference>
<evidence type="ECO:0000313" key="8">
    <source>
        <dbReference type="Proteomes" id="UP001589628"/>
    </source>
</evidence>
<keyword evidence="8" id="KW-1185">Reference proteome</keyword>
<reference evidence="7 8" key="1">
    <citation type="submission" date="2024-09" db="EMBL/GenBank/DDBJ databases">
        <authorList>
            <person name="Sun Q."/>
            <person name="Mori K."/>
        </authorList>
    </citation>
    <scope>NUCLEOTIDE SEQUENCE [LARGE SCALE GENOMIC DNA]</scope>
    <source>
        <strain evidence="7 8">ATCC 51285</strain>
    </source>
</reference>
<dbReference type="Pfam" id="PF16188">
    <property type="entry name" value="Peptidase_M24_C"/>
    <property type="match status" value="1"/>
</dbReference>
<dbReference type="InterPro" id="IPR000587">
    <property type="entry name" value="Creatinase_N"/>
</dbReference>
<keyword evidence="7" id="KW-0645">Protease</keyword>
<evidence type="ECO:0000259" key="5">
    <source>
        <dbReference type="Pfam" id="PF01321"/>
    </source>
</evidence>
<evidence type="ECO:0000259" key="6">
    <source>
        <dbReference type="Pfam" id="PF16188"/>
    </source>
</evidence>
<dbReference type="PANTHER" id="PTHR43763:SF6">
    <property type="entry name" value="XAA-PRO AMINOPEPTIDASE 1"/>
    <property type="match status" value="1"/>
</dbReference>
<dbReference type="CDD" id="cd01085">
    <property type="entry name" value="APP"/>
    <property type="match status" value="1"/>
</dbReference>
<dbReference type="EC" id="3.4.11.-" evidence="7"/>
<dbReference type="InterPro" id="IPR032416">
    <property type="entry name" value="Peptidase_M24_C"/>
</dbReference>
<dbReference type="Pfam" id="PF01321">
    <property type="entry name" value="Creatinase_N"/>
    <property type="match status" value="1"/>
</dbReference>
<keyword evidence="3 7" id="KW-0378">Hydrolase</keyword>
<dbReference type="Pfam" id="PF00557">
    <property type="entry name" value="Peptidase_M24"/>
    <property type="match status" value="1"/>
</dbReference>
<dbReference type="InterPro" id="IPR050422">
    <property type="entry name" value="X-Pro_aminopeptidase_P"/>
</dbReference>
<organism evidence="7 8">
    <name type="scientific">Balneatrix alpica</name>
    <dbReference type="NCBI Taxonomy" id="75684"/>
    <lineage>
        <taxon>Bacteria</taxon>
        <taxon>Pseudomonadati</taxon>
        <taxon>Pseudomonadota</taxon>
        <taxon>Gammaproteobacteria</taxon>
        <taxon>Oceanospirillales</taxon>
        <taxon>Balneatrichaceae</taxon>
        <taxon>Balneatrix</taxon>
    </lineage>
</organism>
<accession>A0ABV5ZBR0</accession>
<gene>
    <name evidence="7" type="ORF">ACFFLH_09840</name>
</gene>
<dbReference type="Gene3D" id="3.90.230.10">
    <property type="entry name" value="Creatinase/methionine aminopeptidase superfamily"/>
    <property type="match status" value="1"/>
</dbReference>
<feature type="domain" description="Peptidase M24 C-terminal" evidence="6">
    <location>
        <begin position="529"/>
        <end position="588"/>
    </location>
</feature>
<keyword evidence="2" id="KW-0479">Metal-binding</keyword>
<dbReference type="EMBL" id="JBHLZN010000003">
    <property type="protein sequence ID" value="MFB9886712.1"/>
    <property type="molecule type" value="Genomic_DNA"/>
</dbReference>